<feature type="chain" id="PRO_5040237008" description="Lysosomal acid phosphatase" evidence="3">
    <location>
        <begin position="26"/>
        <end position="360"/>
    </location>
</feature>
<protein>
    <recommendedName>
        <fullName evidence="6">Lysosomal acid phosphatase</fullName>
    </recommendedName>
</protein>
<evidence type="ECO:0000256" key="2">
    <source>
        <dbReference type="ARBA" id="ARBA00005375"/>
    </source>
</evidence>
<dbReference type="Proteomes" id="UP001153737">
    <property type="component" value="Chromosome 14"/>
</dbReference>
<sequence length="360" mass="41302">MIKLNIGIFVLMLLLLLLDIPYNTALPLQQLHVLFRHGERSPTETYPNDPYINHTWPDGWGYLTNTGKLQMYSLGMTIKNQYKHFIQDTYWPKDINISSSYSDRCKMSGQLFCAGMFPPTGEQIWNDDLLWQPIPINYLPRSEDITIAMKAKCGKYDEQLKEARVSPKILELEAAHHDLFEYLTKHTGKHISNIEDVEFLFNTLEIEGLNNMTLPDWVNQSMLATMEKLAARNLALYSETEYMKRMKGGVFVKTVISSMERISEGQSEPYLNLYAGHDITLVHVLRALKLTDTIKPGFGASLILELYSDGEIKVIYRNSWDGSPENMSLHHCSPPCQISAFRKSLESVLPLNWAEECNLE</sequence>
<reference evidence="4" key="2">
    <citation type="submission" date="2022-10" db="EMBL/GenBank/DDBJ databases">
        <authorList>
            <consortium name="ENA_rothamsted_submissions"/>
            <consortium name="culmorum"/>
            <person name="King R."/>
        </authorList>
    </citation>
    <scope>NUCLEOTIDE SEQUENCE</scope>
</reference>
<gene>
    <name evidence="4" type="ORF">PHAECO_LOCUS4134</name>
</gene>
<evidence type="ECO:0000313" key="5">
    <source>
        <dbReference type="Proteomes" id="UP001153737"/>
    </source>
</evidence>
<evidence type="ECO:0000313" key="4">
    <source>
        <dbReference type="EMBL" id="CAH1153461.1"/>
    </source>
</evidence>
<keyword evidence="3" id="KW-0732">Signal</keyword>
<dbReference type="AlphaFoldDB" id="A0A9P0DPZ3"/>
<proteinExistence type="inferred from homology"/>
<dbReference type="InterPro" id="IPR033379">
    <property type="entry name" value="Acid_Pase_AS"/>
</dbReference>
<dbReference type="Pfam" id="PF00328">
    <property type="entry name" value="His_Phos_2"/>
    <property type="match status" value="1"/>
</dbReference>
<name>A0A9P0DPZ3_PHACE</name>
<organism evidence="4 5">
    <name type="scientific">Phaedon cochleariae</name>
    <name type="common">Mustard beetle</name>
    <dbReference type="NCBI Taxonomy" id="80249"/>
    <lineage>
        <taxon>Eukaryota</taxon>
        <taxon>Metazoa</taxon>
        <taxon>Ecdysozoa</taxon>
        <taxon>Arthropoda</taxon>
        <taxon>Hexapoda</taxon>
        <taxon>Insecta</taxon>
        <taxon>Pterygota</taxon>
        <taxon>Neoptera</taxon>
        <taxon>Endopterygota</taxon>
        <taxon>Coleoptera</taxon>
        <taxon>Polyphaga</taxon>
        <taxon>Cucujiformia</taxon>
        <taxon>Chrysomeloidea</taxon>
        <taxon>Chrysomelidae</taxon>
        <taxon>Chrysomelinae</taxon>
        <taxon>Chrysomelini</taxon>
        <taxon>Phaedon</taxon>
    </lineage>
</organism>
<dbReference type="PANTHER" id="PTHR11567">
    <property type="entry name" value="ACID PHOSPHATASE-RELATED"/>
    <property type="match status" value="1"/>
</dbReference>
<dbReference type="Gene3D" id="3.40.50.1240">
    <property type="entry name" value="Phosphoglycerate mutase-like"/>
    <property type="match status" value="1"/>
</dbReference>
<dbReference type="GO" id="GO:0003993">
    <property type="term" value="F:acid phosphatase activity"/>
    <property type="evidence" value="ECO:0007669"/>
    <property type="project" value="UniProtKB-EC"/>
</dbReference>
<dbReference type="InterPro" id="IPR029033">
    <property type="entry name" value="His_PPase_superfam"/>
</dbReference>
<dbReference type="CDD" id="cd07061">
    <property type="entry name" value="HP_HAP_like"/>
    <property type="match status" value="1"/>
</dbReference>
<comment type="catalytic activity">
    <reaction evidence="1">
        <text>a phosphate monoester + H2O = an alcohol + phosphate</text>
        <dbReference type="Rhea" id="RHEA:15017"/>
        <dbReference type="ChEBI" id="CHEBI:15377"/>
        <dbReference type="ChEBI" id="CHEBI:30879"/>
        <dbReference type="ChEBI" id="CHEBI:43474"/>
        <dbReference type="ChEBI" id="CHEBI:67140"/>
        <dbReference type="EC" id="3.1.3.2"/>
    </reaction>
</comment>
<dbReference type="EMBL" id="OU896720">
    <property type="protein sequence ID" value="CAH1153461.1"/>
    <property type="molecule type" value="Genomic_DNA"/>
</dbReference>
<keyword evidence="5" id="KW-1185">Reference proteome</keyword>
<dbReference type="PROSITE" id="PS00616">
    <property type="entry name" value="HIS_ACID_PHOSPHAT_1"/>
    <property type="match status" value="1"/>
</dbReference>
<dbReference type="InterPro" id="IPR050645">
    <property type="entry name" value="Histidine_acid_phosphatase"/>
</dbReference>
<dbReference type="InterPro" id="IPR000560">
    <property type="entry name" value="His_Pase_clade-2"/>
</dbReference>
<reference evidence="4" key="1">
    <citation type="submission" date="2022-01" db="EMBL/GenBank/DDBJ databases">
        <authorList>
            <person name="King R."/>
        </authorList>
    </citation>
    <scope>NUCLEOTIDE SEQUENCE</scope>
</reference>
<feature type="signal peptide" evidence="3">
    <location>
        <begin position="1"/>
        <end position="25"/>
    </location>
</feature>
<comment type="similarity">
    <text evidence="2">Belongs to the histidine acid phosphatase family.</text>
</comment>
<dbReference type="SUPFAM" id="SSF53254">
    <property type="entry name" value="Phosphoglycerate mutase-like"/>
    <property type="match status" value="1"/>
</dbReference>
<evidence type="ECO:0000256" key="3">
    <source>
        <dbReference type="SAM" id="SignalP"/>
    </source>
</evidence>
<evidence type="ECO:0008006" key="6">
    <source>
        <dbReference type="Google" id="ProtNLM"/>
    </source>
</evidence>
<evidence type="ECO:0000256" key="1">
    <source>
        <dbReference type="ARBA" id="ARBA00000032"/>
    </source>
</evidence>
<dbReference type="PANTHER" id="PTHR11567:SF19">
    <property type="entry name" value="GH19849P"/>
    <property type="match status" value="1"/>
</dbReference>
<accession>A0A9P0DPZ3</accession>
<dbReference type="OrthoDB" id="258392at2759"/>